<evidence type="ECO:0000259" key="12">
    <source>
        <dbReference type="Pfam" id="PF22776"/>
    </source>
</evidence>
<evidence type="ECO:0000259" key="11">
    <source>
        <dbReference type="Pfam" id="PF02705"/>
    </source>
</evidence>
<accession>A0A8T0GHT3</accession>
<feature type="transmembrane region" description="Helical" evidence="10">
    <location>
        <begin position="325"/>
        <end position="345"/>
    </location>
</feature>
<dbReference type="GO" id="GO:0016020">
    <property type="term" value="C:membrane"/>
    <property type="evidence" value="ECO:0007669"/>
    <property type="project" value="UniProtKB-SubCell"/>
</dbReference>
<comment type="caution">
    <text evidence="13">The sequence shown here is derived from an EMBL/GenBank/DDBJ whole genome shotgun (WGS) entry which is preliminary data.</text>
</comment>
<keyword evidence="5 10" id="KW-0812">Transmembrane</keyword>
<dbReference type="Pfam" id="PF02705">
    <property type="entry name" value="K_trans"/>
    <property type="match status" value="2"/>
</dbReference>
<feature type="transmembrane region" description="Helical" evidence="10">
    <location>
        <begin position="447"/>
        <end position="468"/>
    </location>
</feature>
<dbReference type="PANTHER" id="PTHR30540">
    <property type="entry name" value="OSMOTIC STRESS POTASSIUM TRANSPORTER"/>
    <property type="match status" value="1"/>
</dbReference>
<evidence type="ECO:0000256" key="6">
    <source>
        <dbReference type="ARBA" id="ARBA00022958"/>
    </source>
</evidence>
<reference evidence="13 14" key="1">
    <citation type="submission" date="2020-06" db="EMBL/GenBank/DDBJ databases">
        <title>WGS assembly of Ceratodon purpureus strain R40.</title>
        <authorList>
            <person name="Carey S.B."/>
            <person name="Jenkins J."/>
            <person name="Shu S."/>
            <person name="Lovell J.T."/>
            <person name="Sreedasyam A."/>
            <person name="Maumus F."/>
            <person name="Tiley G.P."/>
            <person name="Fernandez-Pozo N."/>
            <person name="Barry K."/>
            <person name="Chen C."/>
            <person name="Wang M."/>
            <person name="Lipzen A."/>
            <person name="Daum C."/>
            <person name="Saski C.A."/>
            <person name="Payton A.C."/>
            <person name="Mcbreen J.C."/>
            <person name="Conrad R.E."/>
            <person name="Kollar L.M."/>
            <person name="Olsson S."/>
            <person name="Huttunen S."/>
            <person name="Landis J.B."/>
            <person name="Wickett N.J."/>
            <person name="Johnson M.G."/>
            <person name="Rensing S.A."/>
            <person name="Grimwood J."/>
            <person name="Schmutz J."/>
            <person name="Mcdaniel S.F."/>
        </authorList>
    </citation>
    <scope>NUCLEOTIDE SEQUENCE [LARGE SCALE GENOMIC DNA]</scope>
    <source>
        <strain evidence="13 14">R40</strain>
    </source>
</reference>
<dbReference type="InterPro" id="IPR003855">
    <property type="entry name" value="K+_transporter"/>
</dbReference>
<evidence type="ECO:0000256" key="9">
    <source>
        <dbReference type="ARBA" id="ARBA00023136"/>
    </source>
</evidence>
<feature type="transmembrane region" description="Helical" evidence="10">
    <location>
        <begin position="219"/>
        <end position="240"/>
    </location>
</feature>
<sequence length="811" mass="90706">MDSESGPSAASMYSEKASLAMILTLAYQSCGVVYGDLSVSPLYVFRATFARILEVDPIEEFEVYGVLSFVFWTLTLIPVLKYSLIVLNAQDNGEGGTFALYSLLCRHLKLSIVLNQQSADEELSAYKVERHPSVESLRGVRFRQLLEKHKVLQNGLLIVVLLGTCMVIGDGALTPALSGINIPIIICLYLTTCVLKLYECAQAYRCKDGILSFKFVPKGYVTVIVSCIILVLLFGLQQMGTHRVSFLFAPIILAWLVCSAAIGVYNVIVWNPSILKAINPYYMYYFFNQDGREGWISLGGVLLCITGAEAMYADLGHFSPTSIKLAFTGVVYPLLMTGYIGQAAYLSKNLDEVEHAFFKSVPEPVFWPVFIIATLASIVGSQAVISATFSIISQCMALGCFPRVKVVHTSKNIHGQIYIPEVNWMMMLLCLALTIGFRNVIGIGNAYGVAVITVMLVTTCLMTLVIIFVWQRSLLLAFSFLFVFGSVELLYLSTAYYKVPQGGWVPLVIAGVFMTIMYVWNFGTTKKYEFDFQNKLSMKWLLDLGPSLGIVRVPGIGLIYTDLVSGVPAIFSHFVANLPAFHEVLVFVCMKSAPVPYVANHERYLIGRIGPRDYHMYRCVVRYGYKDVRKDENDFENQLIANLAEFIQTEETSFNDERSSYEGHLTVMGTTPELLQRDFSSRMDEEESIRSMAMSNGGESLQSMEWLRTSSPAPVPRRRVHFDIPSSDTDDDGRDLSDVRRELTVLSKAKEAGIAYMLSHSYVKAKKSSSLLKRVAINYAYTFLRKNSRDPAIIFNIPHTSLIEVGMFYYV</sequence>
<evidence type="ECO:0000313" key="14">
    <source>
        <dbReference type="Proteomes" id="UP000822688"/>
    </source>
</evidence>
<comment type="similarity">
    <text evidence="2 10">Belongs to the HAK/KUP transporter (TC 2.A.72.3) family.</text>
</comment>
<evidence type="ECO:0000256" key="7">
    <source>
        <dbReference type="ARBA" id="ARBA00022989"/>
    </source>
</evidence>
<feature type="domain" description="K+ potassium transporter integral membrane" evidence="11">
    <location>
        <begin position="221"/>
        <end position="542"/>
    </location>
</feature>
<dbReference type="EMBL" id="CM026432">
    <property type="protein sequence ID" value="KAG0556712.1"/>
    <property type="molecule type" value="Genomic_DNA"/>
</dbReference>
<keyword evidence="3" id="KW-0813">Transport</keyword>
<dbReference type="GO" id="GO:0015079">
    <property type="term" value="F:potassium ion transmembrane transporter activity"/>
    <property type="evidence" value="ECO:0007669"/>
    <property type="project" value="UniProtKB-UniRule"/>
</dbReference>
<keyword evidence="6 10" id="KW-0630">Potassium</keyword>
<dbReference type="InterPro" id="IPR053952">
    <property type="entry name" value="K_trans_C"/>
</dbReference>
<feature type="transmembrane region" description="Helical" evidence="10">
    <location>
        <begin position="422"/>
        <end position="441"/>
    </location>
</feature>
<feature type="domain" description="K+ potassium transporter integral membrane" evidence="11">
    <location>
        <begin position="25"/>
        <end position="178"/>
    </location>
</feature>
<dbReference type="Pfam" id="PF22776">
    <property type="entry name" value="K_trans_C"/>
    <property type="match status" value="1"/>
</dbReference>
<evidence type="ECO:0000256" key="10">
    <source>
        <dbReference type="RuleBase" id="RU321113"/>
    </source>
</evidence>
<keyword evidence="4 10" id="KW-0633">Potassium transport</keyword>
<dbReference type="PANTHER" id="PTHR30540:SF83">
    <property type="entry name" value="K+ POTASSIUM TRANSPORTER"/>
    <property type="match status" value="1"/>
</dbReference>
<evidence type="ECO:0000256" key="1">
    <source>
        <dbReference type="ARBA" id="ARBA00004141"/>
    </source>
</evidence>
<keyword evidence="7 10" id="KW-1133">Transmembrane helix</keyword>
<dbReference type="InterPro" id="IPR053951">
    <property type="entry name" value="K_trans_N"/>
</dbReference>
<feature type="domain" description="K+ potassium transporter C-terminal" evidence="12">
    <location>
        <begin position="554"/>
        <end position="808"/>
    </location>
</feature>
<evidence type="ECO:0000313" key="13">
    <source>
        <dbReference type="EMBL" id="KAG0556712.1"/>
    </source>
</evidence>
<feature type="transmembrane region" description="Helical" evidence="10">
    <location>
        <begin position="175"/>
        <end position="198"/>
    </location>
</feature>
<evidence type="ECO:0000256" key="3">
    <source>
        <dbReference type="ARBA" id="ARBA00022448"/>
    </source>
</evidence>
<comment type="caution">
    <text evidence="10">Lacks conserved residue(s) required for the propagation of feature annotation.</text>
</comment>
<feature type="transmembrane region" description="Helical" evidence="10">
    <location>
        <begin position="151"/>
        <end position="169"/>
    </location>
</feature>
<keyword evidence="9 10" id="KW-0472">Membrane</keyword>
<keyword evidence="8 10" id="KW-0406">Ion transport</keyword>
<feature type="transmembrane region" description="Helical" evidence="10">
    <location>
        <begin position="503"/>
        <end position="520"/>
    </location>
</feature>
<keyword evidence="14" id="KW-1185">Reference proteome</keyword>
<gene>
    <name evidence="13" type="ORF">KC19_11G073900</name>
</gene>
<name>A0A8T0GHT3_CERPU</name>
<evidence type="ECO:0000256" key="8">
    <source>
        <dbReference type="ARBA" id="ARBA00023065"/>
    </source>
</evidence>
<proteinExistence type="inferred from homology"/>
<evidence type="ECO:0000256" key="2">
    <source>
        <dbReference type="ARBA" id="ARBA00008440"/>
    </source>
</evidence>
<feature type="transmembrane region" description="Helical" evidence="10">
    <location>
        <begin position="20"/>
        <end position="43"/>
    </location>
</feature>
<feature type="transmembrane region" description="Helical" evidence="10">
    <location>
        <begin position="246"/>
        <end position="268"/>
    </location>
</feature>
<feature type="transmembrane region" description="Helical" evidence="10">
    <location>
        <begin position="365"/>
        <end position="389"/>
    </location>
</feature>
<evidence type="ECO:0000256" key="5">
    <source>
        <dbReference type="ARBA" id="ARBA00022692"/>
    </source>
</evidence>
<organism evidence="13 14">
    <name type="scientific">Ceratodon purpureus</name>
    <name type="common">Fire moss</name>
    <name type="synonym">Dicranum purpureum</name>
    <dbReference type="NCBI Taxonomy" id="3225"/>
    <lineage>
        <taxon>Eukaryota</taxon>
        <taxon>Viridiplantae</taxon>
        <taxon>Streptophyta</taxon>
        <taxon>Embryophyta</taxon>
        <taxon>Bryophyta</taxon>
        <taxon>Bryophytina</taxon>
        <taxon>Bryopsida</taxon>
        <taxon>Dicranidae</taxon>
        <taxon>Pseudoditrichales</taxon>
        <taxon>Ditrichaceae</taxon>
        <taxon>Ceratodon</taxon>
    </lineage>
</organism>
<dbReference type="AlphaFoldDB" id="A0A8T0GHT3"/>
<evidence type="ECO:0000256" key="4">
    <source>
        <dbReference type="ARBA" id="ARBA00022538"/>
    </source>
</evidence>
<dbReference type="Proteomes" id="UP000822688">
    <property type="component" value="Chromosome 11"/>
</dbReference>
<protein>
    <recommendedName>
        <fullName evidence="10">Potassium transporter</fullName>
    </recommendedName>
</protein>
<feature type="transmembrane region" description="Helical" evidence="10">
    <location>
        <begin position="475"/>
        <end position="497"/>
    </location>
</feature>
<comment type="subcellular location">
    <subcellularLocation>
        <location evidence="1 10">Membrane</location>
        <topology evidence="1 10">Multi-pass membrane protein</topology>
    </subcellularLocation>
</comment>
<dbReference type="NCBIfam" id="TIGR00794">
    <property type="entry name" value="kup"/>
    <property type="match status" value="1"/>
</dbReference>
<comment type="function">
    <text evidence="10">Potassium transporter.</text>
</comment>